<gene>
    <name evidence="1" type="ORF">AN484_15550</name>
</gene>
<dbReference type="AlphaFoldDB" id="A0A1B7X0F9"/>
<evidence type="ECO:0000313" key="2">
    <source>
        <dbReference type="Proteomes" id="UP000092093"/>
    </source>
</evidence>
<organism evidence="1 2">
    <name type="scientific">Aphanizomenon flos-aquae WA102</name>
    <dbReference type="NCBI Taxonomy" id="1710896"/>
    <lineage>
        <taxon>Bacteria</taxon>
        <taxon>Bacillati</taxon>
        <taxon>Cyanobacteriota</taxon>
        <taxon>Cyanophyceae</taxon>
        <taxon>Nostocales</taxon>
        <taxon>Aphanizomenonaceae</taxon>
        <taxon>Aphanizomenon</taxon>
    </lineage>
</organism>
<comment type="caution">
    <text evidence="1">The sequence shown here is derived from an EMBL/GenBank/DDBJ whole genome shotgun (WGS) entry which is preliminary data.</text>
</comment>
<proteinExistence type="predicted"/>
<reference evidence="1 2" key="1">
    <citation type="submission" date="2015-09" db="EMBL/GenBank/DDBJ databases">
        <title>Aphanizomenon flos-aquae WA102.</title>
        <authorList>
            <person name="Driscoll C."/>
        </authorList>
    </citation>
    <scope>NUCLEOTIDE SEQUENCE [LARGE SCALE GENOMIC DNA]</scope>
    <source>
        <strain evidence="1">WA102</strain>
    </source>
</reference>
<sequence>MNPIIEGLSILAKYYPDDEFAAAHDQVWYAPYEPGKISADDLAKLEELGWREDSDSWGHRC</sequence>
<accession>A0A1B7X0F9</accession>
<dbReference type="Proteomes" id="UP000092093">
    <property type="component" value="Unassembled WGS sequence"/>
</dbReference>
<dbReference type="EMBL" id="LJOW01000082">
    <property type="protein sequence ID" value="OBQ42844.1"/>
    <property type="molecule type" value="Genomic_DNA"/>
</dbReference>
<name>A0A1B7X0F9_APHFL</name>
<protein>
    <submittedName>
        <fullName evidence="1">Uncharacterized protein</fullName>
    </submittedName>
</protein>
<evidence type="ECO:0000313" key="1">
    <source>
        <dbReference type="EMBL" id="OBQ42844.1"/>
    </source>
</evidence>